<feature type="region of interest" description="Disordered" evidence="2">
    <location>
        <begin position="303"/>
        <end position="337"/>
    </location>
</feature>
<gene>
    <name evidence="4" type="primary">parB2</name>
    <name evidence="4" type="ORF">GCM10008955_36140</name>
</gene>
<dbReference type="RefSeq" id="WP_189011291.1">
    <property type="nucleotide sequence ID" value="NZ_BMPP01000019.1"/>
</dbReference>
<comment type="similarity">
    <text evidence="1">Belongs to the ParB family.</text>
</comment>
<feature type="domain" description="ParB-like N-terminal" evidence="3">
    <location>
        <begin position="30"/>
        <end position="122"/>
    </location>
</feature>
<dbReference type="PANTHER" id="PTHR33375">
    <property type="entry name" value="CHROMOSOME-PARTITIONING PROTEIN PARB-RELATED"/>
    <property type="match status" value="1"/>
</dbReference>
<dbReference type="CDD" id="cd16393">
    <property type="entry name" value="SPO0J_N"/>
    <property type="match status" value="1"/>
</dbReference>
<dbReference type="SUPFAM" id="SSF109709">
    <property type="entry name" value="KorB DNA-binding domain-like"/>
    <property type="match status" value="1"/>
</dbReference>
<evidence type="ECO:0000259" key="3">
    <source>
        <dbReference type="SMART" id="SM00470"/>
    </source>
</evidence>
<dbReference type="NCBIfam" id="TIGR00180">
    <property type="entry name" value="parB_part"/>
    <property type="match status" value="1"/>
</dbReference>
<organism evidence="4 5">
    <name type="scientific">Deinococcus malanensis</name>
    <dbReference type="NCBI Taxonomy" id="1706855"/>
    <lineage>
        <taxon>Bacteria</taxon>
        <taxon>Thermotogati</taxon>
        <taxon>Deinococcota</taxon>
        <taxon>Deinococci</taxon>
        <taxon>Deinococcales</taxon>
        <taxon>Deinococcaceae</taxon>
        <taxon>Deinococcus</taxon>
    </lineage>
</organism>
<dbReference type="InterPro" id="IPR004437">
    <property type="entry name" value="ParB/RepB/Spo0J"/>
</dbReference>
<feature type="region of interest" description="Disordered" evidence="2">
    <location>
        <begin position="1"/>
        <end position="26"/>
    </location>
</feature>
<dbReference type="Gene3D" id="3.90.1530.30">
    <property type="match status" value="1"/>
</dbReference>
<keyword evidence="5" id="KW-1185">Reference proteome</keyword>
<proteinExistence type="inferred from homology"/>
<protein>
    <submittedName>
        <fullName evidence="4">Chromosome 2-partitioning protein ParB</fullName>
    </submittedName>
</protein>
<name>A0ABQ2F471_9DEIO</name>
<comment type="caution">
    <text evidence="4">The sequence shown here is derived from an EMBL/GenBank/DDBJ whole genome shotgun (WGS) entry which is preliminary data.</text>
</comment>
<dbReference type="Pfam" id="PF02195">
    <property type="entry name" value="ParB_N"/>
    <property type="match status" value="1"/>
</dbReference>
<dbReference type="InterPro" id="IPR003115">
    <property type="entry name" value="ParB_N"/>
</dbReference>
<dbReference type="EMBL" id="BMPP01000019">
    <property type="protein sequence ID" value="GGK39065.1"/>
    <property type="molecule type" value="Genomic_DNA"/>
</dbReference>
<reference evidence="5" key="1">
    <citation type="journal article" date="2019" name="Int. J. Syst. Evol. Microbiol.">
        <title>The Global Catalogue of Microorganisms (GCM) 10K type strain sequencing project: providing services to taxonomists for standard genome sequencing and annotation.</title>
        <authorList>
            <consortium name="The Broad Institute Genomics Platform"/>
            <consortium name="The Broad Institute Genome Sequencing Center for Infectious Disease"/>
            <person name="Wu L."/>
            <person name="Ma J."/>
        </authorList>
    </citation>
    <scope>NUCLEOTIDE SEQUENCE [LARGE SCALE GENOMIC DNA]</scope>
    <source>
        <strain evidence="5">JCM 30331</strain>
    </source>
</reference>
<dbReference type="InterPro" id="IPR050336">
    <property type="entry name" value="Chromosome_partition/occlusion"/>
</dbReference>
<dbReference type="SMART" id="SM00470">
    <property type="entry name" value="ParB"/>
    <property type="match status" value="1"/>
</dbReference>
<sequence length="337" mass="37849">MAKPRPPQRAGLLETMQEVSQEGQAHEVVQPLPVASLSPNPFQPRRSFDEAGLRDLSASLATDGLIHPVLVRRHPTKPGQYQLVDGERRFRALQHLGWSTIPAIVRTVTDDQLGLHAAVANLQREDLNAIDEVDATVTLVAQALGVGREAVGARLAALERTPDDDQVNHLNELFSRLGRGTWTSFGKNKLRILSWPPEVLEAMRHAGLPFSHASVIVSARQEPQRRHLIDYWQDHRCTVTELRQELGRQRQRDQTVQPPAQVTDADFVIQVARNLTSKTALTQLSEERRQRLRQLMDQVSQLLHESQNEGQHRRAAKKSSRTKSQAGSAKTSKKQRT</sequence>
<evidence type="ECO:0000313" key="4">
    <source>
        <dbReference type="EMBL" id="GGK39065.1"/>
    </source>
</evidence>
<dbReference type="InterPro" id="IPR036086">
    <property type="entry name" value="ParB/Sulfiredoxin_sf"/>
</dbReference>
<dbReference type="Proteomes" id="UP000647587">
    <property type="component" value="Unassembled WGS sequence"/>
</dbReference>
<dbReference type="Gene3D" id="1.10.10.2830">
    <property type="match status" value="1"/>
</dbReference>
<accession>A0ABQ2F471</accession>
<evidence type="ECO:0000256" key="2">
    <source>
        <dbReference type="SAM" id="MobiDB-lite"/>
    </source>
</evidence>
<evidence type="ECO:0000256" key="1">
    <source>
        <dbReference type="ARBA" id="ARBA00006295"/>
    </source>
</evidence>
<evidence type="ECO:0000313" key="5">
    <source>
        <dbReference type="Proteomes" id="UP000647587"/>
    </source>
</evidence>
<dbReference type="PANTHER" id="PTHR33375:SF7">
    <property type="entry name" value="CHROMOSOME 2-PARTITIONING PROTEIN PARB-RELATED"/>
    <property type="match status" value="1"/>
</dbReference>
<dbReference type="SUPFAM" id="SSF110849">
    <property type="entry name" value="ParB/Sulfiredoxin"/>
    <property type="match status" value="1"/>
</dbReference>